<accession>A0A813DEM0</accession>
<dbReference type="EMBL" id="CAJNNW010036370">
    <property type="protein sequence ID" value="CAE8733674.1"/>
    <property type="molecule type" value="Genomic_DNA"/>
</dbReference>
<dbReference type="AlphaFoldDB" id="A0A813DEM0"/>
<evidence type="ECO:0000313" key="1">
    <source>
        <dbReference type="EMBL" id="CAE8585254.1"/>
    </source>
</evidence>
<dbReference type="OrthoDB" id="368340at2759"/>
<dbReference type="EMBL" id="CAJNNV010001534">
    <property type="protein sequence ID" value="CAE8585254.1"/>
    <property type="molecule type" value="Genomic_DNA"/>
</dbReference>
<dbReference type="OMA" id="VWARMAP"/>
<reference evidence="1" key="1">
    <citation type="submission" date="2021-02" db="EMBL/GenBank/DDBJ databases">
        <authorList>
            <person name="Dougan E. K."/>
            <person name="Rhodes N."/>
            <person name="Thang M."/>
            <person name="Chan C."/>
        </authorList>
    </citation>
    <scope>NUCLEOTIDE SEQUENCE</scope>
</reference>
<evidence type="ECO:0000313" key="3">
    <source>
        <dbReference type="Proteomes" id="UP000654075"/>
    </source>
</evidence>
<keyword evidence="3" id="KW-1185">Reference proteome</keyword>
<evidence type="ECO:0000313" key="2">
    <source>
        <dbReference type="EMBL" id="CAE8733674.1"/>
    </source>
</evidence>
<organism evidence="1 3">
    <name type="scientific">Polarella glacialis</name>
    <name type="common">Dinoflagellate</name>
    <dbReference type="NCBI Taxonomy" id="89957"/>
    <lineage>
        <taxon>Eukaryota</taxon>
        <taxon>Sar</taxon>
        <taxon>Alveolata</taxon>
        <taxon>Dinophyceae</taxon>
        <taxon>Suessiales</taxon>
        <taxon>Suessiaceae</taxon>
        <taxon>Polarella</taxon>
    </lineage>
</organism>
<name>A0A813DEM0_POLGL</name>
<comment type="caution">
    <text evidence="1">The sequence shown here is derived from an EMBL/GenBank/DDBJ whole genome shotgun (WGS) entry which is preliminary data.</text>
</comment>
<gene>
    <name evidence="1" type="ORF">PGLA1383_LOCUS4164</name>
    <name evidence="2" type="ORF">PGLA2088_LOCUS46937</name>
</gene>
<protein>
    <submittedName>
        <fullName evidence="1">Uncharacterized protein</fullName>
    </submittedName>
</protein>
<proteinExistence type="predicted"/>
<dbReference type="Proteomes" id="UP000654075">
    <property type="component" value="Unassembled WGS sequence"/>
</dbReference>
<sequence length="95" mass="11145">MAKAVYYKLWASTAAWGQRSQYGWYQVWARMAPWGAFVAAPAASWYSFNWWSDEWKKTLTLGIYEPPLVHWDTNMTANRSDFVKNHAQYAGIPYK</sequence>
<dbReference type="Proteomes" id="UP000626109">
    <property type="component" value="Unassembled WGS sequence"/>
</dbReference>